<keyword evidence="2" id="KW-0472">Membrane</keyword>
<feature type="transmembrane region" description="Helical" evidence="2">
    <location>
        <begin position="12"/>
        <end position="33"/>
    </location>
</feature>
<dbReference type="PANTHER" id="PTHR33104">
    <property type="entry name" value="SI:DKEY-29D5.2"/>
    <property type="match status" value="1"/>
</dbReference>
<feature type="coiled-coil region" evidence="1">
    <location>
        <begin position="442"/>
        <end position="497"/>
    </location>
</feature>
<gene>
    <name evidence="3" type="ORF">POBO1169_LOCUS9598</name>
</gene>
<proteinExistence type="predicted"/>
<accession>A0A7S0R6I7</accession>
<dbReference type="InterPro" id="IPR040521">
    <property type="entry name" value="KDZ"/>
</dbReference>
<keyword evidence="2" id="KW-1133">Transmembrane helix</keyword>
<name>A0A7S0R6I7_9CHLO</name>
<keyword evidence="2" id="KW-0812">Transmembrane</keyword>
<dbReference type="Pfam" id="PF18758">
    <property type="entry name" value="KDZ"/>
    <property type="match status" value="1"/>
</dbReference>
<evidence type="ECO:0000256" key="2">
    <source>
        <dbReference type="SAM" id="Phobius"/>
    </source>
</evidence>
<dbReference type="PANTHER" id="PTHR33104:SF2">
    <property type="entry name" value="CXC3 LIKE CYSTEINE CLUSTER DOMAIN-CONTAINING PROTEIN"/>
    <property type="match status" value="1"/>
</dbReference>
<evidence type="ECO:0000256" key="1">
    <source>
        <dbReference type="SAM" id="Coils"/>
    </source>
</evidence>
<reference evidence="3" key="1">
    <citation type="submission" date="2021-01" db="EMBL/GenBank/DDBJ databases">
        <authorList>
            <person name="Corre E."/>
            <person name="Pelletier E."/>
            <person name="Niang G."/>
            <person name="Scheremetjew M."/>
            <person name="Finn R."/>
            <person name="Kale V."/>
            <person name="Holt S."/>
            <person name="Cochrane G."/>
            <person name="Meng A."/>
            <person name="Brown T."/>
            <person name="Cohen L."/>
        </authorList>
    </citation>
    <scope>NUCLEOTIDE SEQUENCE</scope>
    <source>
        <strain evidence="3">CCMP722</strain>
    </source>
</reference>
<protein>
    <submittedName>
        <fullName evidence="3">Uncharacterized protein</fullName>
    </submittedName>
</protein>
<sequence>MPMTNLSGNQQSMTLLLSVLFFCRHGYIGWMLNCFTGERFAYALLLIYLCSSIMPMSFFWYDVNCRFQSRAQRWLKFRERNGLEVPLGLAGGRLPQCPLPPMHKNMHSAKCQMQNEAARFVGAGRPPGEPPEIFWAILGLLGPATQYMDPVNRRGRIERQVQWMEQESDVKHAPLLMRFEARAFEAKSLARGNLCNLQHEISEQGIHIEEVKKVSVSLTTSPSENVAMPWDAKYAQLVIQAELIESSDTSAFFPASLVIPGSKFTPTFKAKVLAQIKKLERVHLGGKPMALDAPEFEAAFFSLVDYEVNSRTEGLARLVSRYNFLESLMNKVAGRPQEVRKLKRGKAALHSQISTAYATILEWIDHPRVQQVGQRRTFSFITESEFRDSWKLEDALTHRYPWIRVSPNVEDGRKLHIWPFAQRYRRYLQEYNRAVEEENLVKEEKISTLKLYETQLEALRAALLEVDHRIQQVDGDVEVARQAYEQLIESADSADAQLEGEAAAAPHATHREAALQREFRAHGDELFRINTSLSKLRAELTGRRHVIHLKEEQITLRLKHARKLFGMNDVDYASVEELIHREVNQPYRHLDTSLHRVSTANDDKVALADDDEEELFDVHDDDEDGIVLQMDESVS</sequence>
<organism evidence="3">
    <name type="scientific">Pyramimonas obovata</name>
    <dbReference type="NCBI Taxonomy" id="1411642"/>
    <lineage>
        <taxon>Eukaryota</taxon>
        <taxon>Viridiplantae</taxon>
        <taxon>Chlorophyta</taxon>
        <taxon>Pyramimonadophyceae</taxon>
        <taxon>Pyramimonadales</taxon>
        <taxon>Pyramimonadaceae</taxon>
        <taxon>Pyramimonas</taxon>
        <taxon>Pyramimonas incertae sedis</taxon>
    </lineage>
</organism>
<evidence type="ECO:0000313" key="3">
    <source>
        <dbReference type="EMBL" id="CAD8668570.1"/>
    </source>
</evidence>
<dbReference type="EMBL" id="HBFA01018759">
    <property type="protein sequence ID" value="CAD8668570.1"/>
    <property type="molecule type" value="Transcribed_RNA"/>
</dbReference>
<feature type="transmembrane region" description="Helical" evidence="2">
    <location>
        <begin position="40"/>
        <end position="61"/>
    </location>
</feature>
<dbReference type="AlphaFoldDB" id="A0A7S0R6I7"/>
<keyword evidence="1" id="KW-0175">Coiled coil</keyword>